<organism evidence="6 7">
    <name type="scientific">Candidatus Sulfotelmatobacter kueseliae</name>
    <dbReference type="NCBI Taxonomy" id="2042962"/>
    <lineage>
        <taxon>Bacteria</taxon>
        <taxon>Pseudomonadati</taxon>
        <taxon>Acidobacteriota</taxon>
        <taxon>Terriglobia</taxon>
        <taxon>Terriglobales</taxon>
        <taxon>Candidatus Korobacteraceae</taxon>
        <taxon>Candidatus Sulfotelmatobacter</taxon>
    </lineage>
</organism>
<dbReference type="PANTHER" id="PTHR40088:SF2">
    <property type="entry name" value="SECRETED SUGAR HYDROLASE"/>
    <property type="match status" value="1"/>
</dbReference>
<dbReference type="EMBL" id="OMOD01000195">
    <property type="protein sequence ID" value="SPF49947.1"/>
    <property type="molecule type" value="Genomic_DNA"/>
</dbReference>
<dbReference type="InterPro" id="IPR039448">
    <property type="entry name" value="Beta_helix"/>
</dbReference>
<protein>
    <recommendedName>
        <fullName evidence="5">Right handed beta helix domain-containing protein</fullName>
    </recommendedName>
</protein>
<comment type="subcellular location">
    <subcellularLocation>
        <location evidence="1">Secreted</location>
    </subcellularLocation>
</comment>
<dbReference type="AlphaFoldDB" id="A0A2U3LDF1"/>
<dbReference type="InterPro" id="IPR012334">
    <property type="entry name" value="Pectin_lyas_fold"/>
</dbReference>
<dbReference type="Gene3D" id="2.160.20.10">
    <property type="entry name" value="Single-stranded right-handed beta-helix, Pectin lyase-like"/>
    <property type="match status" value="1"/>
</dbReference>
<dbReference type="Pfam" id="PF13229">
    <property type="entry name" value="Beta_helix"/>
    <property type="match status" value="1"/>
</dbReference>
<dbReference type="SMART" id="SM00710">
    <property type="entry name" value="PbH1"/>
    <property type="match status" value="8"/>
</dbReference>
<reference evidence="7" key="1">
    <citation type="submission" date="2018-02" db="EMBL/GenBank/DDBJ databases">
        <authorList>
            <person name="Hausmann B."/>
        </authorList>
    </citation>
    <scope>NUCLEOTIDE SEQUENCE [LARGE SCALE GENOMIC DNA]</scope>
    <source>
        <strain evidence="7">Peat soil MAG SbA1</strain>
    </source>
</reference>
<keyword evidence="3" id="KW-0732">Signal</keyword>
<dbReference type="InterPro" id="IPR052052">
    <property type="entry name" value="Polysaccharide_Lyase_9"/>
</dbReference>
<dbReference type="InterPro" id="IPR006626">
    <property type="entry name" value="PbH1"/>
</dbReference>
<feature type="domain" description="Right handed beta helix" evidence="5">
    <location>
        <begin position="216"/>
        <end position="402"/>
    </location>
</feature>
<gene>
    <name evidence="6" type="ORF">SBA1_960010</name>
</gene>
<keyword evidence="2" id="KW-0964">Secreted</keyword>
<feature type="compositionally biased region" description="Basic and acidic residues" evidence="4">
    <location>
        <begin position="469"/>
        <end position="479"/>
    </location>
</feature>
<evidence type="ECO:0000256" key="2">
    <source>
        <dbReference type="ARBA" id="ARBA00022525"/>
    </source>
</evidence>
<dbReference type="SUPFAM" id="SSF51126">
    <property type="entry name" value="Pectin lyase-like"/>
    <property type="match status" value="1"/>
</dbReference>
<evidence type="ECO:0000256" key="3">
    <source>
        <dbReference type="ARBA" id="ARBA00022729"/>
    </source>
</evidence>
<evidence type="ECO:0000256" key="1">
    <source>
        <dbReference type="ARBA" id="ARBA00004613"/>
    </source>
</evidence>
<dbReference type="PANTHER" id="PTHR40088">
    <property type="entry name" value="PECTATE LYASE (EUROFUNG)"/>
    <property type="match status" value="1"/>
</dbReference>
<evidence type="ECO:0000256" key="4">
    <source>
        <dbReference type="SAM" id="MobiDB-lite"/>
    </source>
</evidence>
<dbReference type="InterPro" id="IPR059226">
    <property type="entry name" value="Choice_anch_Q_dom"/>
</dbReference>
<dbReference type="GO" id="GO:0016837">
    <property type="term" value="F:carbon-oxygen lyase activity, acting on polysaccharides"/>
    <property type="evidence" value="ECO:0007669"/>
    <property type="project" value="TreeGrafter"/>
</dbReference>
<feature type="region of interest" description="Disordered" evidence="4">
    <location>
        <begin position="469"/>
        <end position="495"/>
    </location>
</feature>
<evidence type="ECO:0000259" key="5">
    <source>
        <dbReference type="Pfam" id="PF13229"/>
    </source>
</evidence>
<dbReference type="NCBIfam" id="NF041518">
    <property type="entry name" value="choice_anch_Q"/>
    <property type="match status" value="1"/>
</dbReference>
<proteinExistence type="predicted"/>
<dbReference type="InterPro" id="IPR011050">
    <property type="entry name" value="Pectin_lyase_fold/virulence"/>
</dbReference>
<evidence type="ECO:0000313" key="7">
    <source>
        <dbReference type="Proteomes" id="UP000238701"/>
    </source>
</evidence>
<dbReference type="GO" id="GO:0005576">
    <property type="term" value="C:extracellular region"/>
    <property type="evidence" value="ECO:0007669"/>
    <property type="project" value="UniProtKB-SubCell"/>
</dbReference>
<sequence length="515" mass="55929">MSSINKLLVDFLLILMLSTTGIANKVNTDLYVATNGQDSNPGTIENPLRTIQHAADIAKPGDTVYVRAGSYCQQLAVKVSGNAQQGFITFQSQPGERAVLDGGCLTPPEGESSMVQMNNVSFVRVQGFEIRNYRTSDYRSVPGGIRVFGGGSHIEILHNEVHHIEQNSDRRLRPGSGANGFGIAVYGTDATTPISDLVIDGNDVHHLKTGSSESVVVNGNVAGFRITKNSVHDNNNIGIDVIGFEHTAPDPAVDRARDGVVSENSVYSITDRGNPAYGGTPDSDGIYVDGGTRILIERNLVHDVDFGIELASEHRVGSTSHIIARNNLIYSCHAAGFSIGGYDLKRGTTEDVVIVNNTLYKNDTWKTGQGEFLMQFYMRNNVFKNNIVYVGEHGRALASRSGRMEGGAPTVTMDHNIYYFPAGSKAAKWTFDQKDFSTFEEYVSATGNDQNSRFTDPRFVDAASNNFHLEPDSPARDGGDNLGTPIIGDQDLDGRPRLKGTKIDIGCYETPLHAM</sequence>
<evidence type="ECO:0000313" key="6">
    <source>
        <dbReference type="EMBL" id="SPF49947.1"/>
    </source>
</evidence>
<dbReference type="Proteomes" id="UP000238701">
    <property type="component" value="Unassembled WGS sequence"/>
</dbReference>
<name>A0A2U3LDF1_9BACT</name>
<accession>A0A2U3LDF1</accession>